<evidence type="ECO:0000313" key="2">
    <source>
        <dbReference type="Proteomes" id="UP000295518"/>
    </source>
</evidence>
<evidence type="ECO:0000313" key="1">
    <source>
        <dbReference type="EMBL" id="TDO19142.1"/>
    </source>
</evidence>
<gene>
    <name evidence="1" type="ORF">EI74_0793</name>
</gene>
<protein>
    <recommendedName>
        <fullName evidence="3">Lipoprotein-associated protein</fullName>
    </recommendedName>
</protein>
<dbReference type="Proteomes" id="UP000295518">
    <property type="component" value="Unassembled WGS sequence"/>
</dbReference>
<dbReference type="AlphaFoldDB" id="A0A4R6IB39"/>
<comment type="caution">
    <text evidence="1">The sequence shown here is derived from an EMBL/GenBank/DDBJ whole genome shotgun (WGS) entry which is preliminary data.</text>
</comment>
<accession>A0A4R6IB39</accession>
<dbReference type="EMBL" id="SNWN01000015">
    <property type="protein sequence ID" value="TDO19142.1"/>
    <property type="molecule type" value="Genomic_DNA"/>
</dbReference>
<name>A0A4R6IB39_9MOLU</name>
<reference evidence="1 2" key="1">
    <citation type="submission" date="2019-03" db="EMBL/GenBank/DDBJ databases">
        <title>Genomic Encyclopedia of Archaeal and Bacterial Type Strains, Phase II (KMG-II): from individual species to whole genera.</title>
        <authorList>
            <person name="Goeker M."/>
        </authorList>
    </citation>
    <scope>NUCLEOTIDE SEQUENCE [LARGE SCALE GENOMIC DNA]</scope>
    <source>
        <strain evidence="1 2">ATCC 700618</strain>
    </source>
</reference>
<evidence type="ECO:0008006" key="3">
    <source>
        <dbReference type="Google" id="ProtNLM"/>
    </source>
</evidence>
<proteinExistence type="predicted"/>
<sequence>MKAWIAGTFDTDLGVATITKVVVTTPASEDAISIVMTLTLSNGTTTKDAKVTVSPLPSKKSLDSSTTAATDKKAVDEVSAALTDLADLVTVSNKTQLPSEVTYDEFTNFLTDVNKIIDLKGTIVSLGIATDDDLAGTKTFNNVIVTKNESKSSPLKLSVSGYTKTDANTKAKDAEKLANVIAALKSTYISNDANKDKSPQEWDSSIKLLNSGDQTQAAKLWIGGTFANDLGNEAKVKSIASTSPTSAEATEIVLTLTIGLGSADAQTKDITITGLPSHDSKIQKSDKEKLNAVIATLKNTYEATNVHKNNTPQEWQTWADALKDVDNTVSVREWIGGTFSDDLGNEAIVKLIEATAPADNDATSILLSLKISLGTAEVQIKVITVSPLISYEVKNAQADVDAIEAALKKFVDKSTKATTSYPSESNNYSSVAAFLEDINENNLELKRTTLLFNNFINNVATGIKTFDITISKTGATNKTVSFTVKGFKIADSKAKAWYDQWASRTDWEIKQYSTSPSQLGLTRGTTKFHWDNGNNFKEKFNSVLTTSLNDSETPTTLDEYTPMFEIEEIQTNAEATTLKVEYYLTKVVNDTTTYFNADGTEADALEKITKSSLNLSGMVSDIDQLKAQAANLMTINSGAGLSGTPDIKLAEWKERFKTIEVNADNIHTQIATGIFSSLSNGINPIDNPKTGARARGVPTAITLFDSNAVDDYEKIKSFMANPETKKWLTNQYNRIKVHVFAITLTLNGTSYDAIMGALNGRATSADAENNEIHRTWLLTKSRTAQEAADPSVPYEDQRE</sequence>
<keyword evidence="2" id="KW-1185">Reference proteome</keyword>
<dbReference type="RefSeq" id="WP_094254900.1">
    <property type="nucleotide sequence ID" value="NZ_NNCE01000007.1"/>
</dbReference>
<organism evidence="1 2">
    <name type="scientific">Mycoplasma testudineum</name>
    <dbReference type="NCBI Taxonomy" id="244584"/>
    <lineage>
        <taxon>Bacteria</taxon>
        <taxon>Bacillati</taxon>
        <taxon>Mycoplasmatota</taxon>
        <taxon>Mollicutes</taxon>
        <taxon>Mycoplasmataceae</taxon>
        <taxon>Mycoplasma</taxon>
    </lineage>
</organism>